<dbReference type="GO" id="GO:0016787">
    <property type="term" value="F:hydrolase activity"/>
    <property type="evidence" value="ECO:0007669"/>
    <property type="project" value="UniProtKB-KW"/>
</dbReference>
<dbReference type="EMBL" id="JACAZH010000052">
    <property type="protein sequence ID" value="KAF7333678.1"/>
    <property type="molecule type" value="Genomic_DNA"/>
</dbReference>
<dbReference type="OrthoDB" id="3067581at2759"/>
<keyword evidence="4" id="KW-0378">Hydrolase</keyword>
<name>A0A8H6X3B8_9AGAR</name>
<dbReference type="InterPro" id="IPR005198">
    <property type="entry name" value="Glyco_hydro_76"/>
</dbReference>
<feature type="chain" id="PRO_5034394033" evidence="3">
    <location>
        <begin position="16"/>
        <end position="557"/>
    </location>
</feature>
<feature type="transmembrane region" description="Helical" evidence="2">
    <location>
        <begin position="426"/>
        <end position="449"/>
    </location>
</feature>
<comment type="caution">
    <text evidence="4">The sequence shown here is derived from an EMBL/GenBank/DDBJ whole genome shotgun (WGS) entry which is preliminary data.</text>
</comment>
<organism evidence="4 5">
    <name type="scientific">Mycena sanguinolenta</name>
    <dbReference type="NCBI Taxonomy" id="230812"/>
    <lineage>
        <taxon>Eukaryota</taxon>
        <taxon>Fungi</taxon>
        <taxon>Dikarya</taxon>
        <taxon>Basidiomycota</taxon>
        <taxon>Agaricomycotina</taxon>
        <taxon>Agaricomycetes</taxon>
        <taxon>Agaricomycetidae</taxon>
        <taxon>Agaricales</taxon>
        <taxon>Marasmiineae</taxon>
        <taxon>Mycenaceae</taxon>
        <taxon>Mycena</taxon>
    </lineage>
</organism>
<evidence type="ECO:0000256" key="2">
    <source>
        <dbReference type="SAM" id="Phobius"/>
    </source>
</evidence>
<dbReference type="SUPFAM" id="SSF48208">
    <property type="entry name" value="Six-hairpin glycosidases"/>
    <property type="match status" value="1"/>
</dbReference>
<evidence type="ECO:0000256" key="3">
    <source>
        <dbReference type="SAM" id="SignalP"/>
    </source>
</evidence>
<feature type="compositionally biased region" description="Polar residues" evidence="1">
    <location>
        <begin position="479"/>
        <end position="490"/>
    </location>
</feature>
<feature type="compositionally biased region" description="Basic and acidic residues" evidence="1">
    <location>
        <begin position="548"/>
        <end position="557"/>
    </location>
</feature>
<evidence type="ECO:0000313" key="4">
    <source>
        <dbReference type="EMBL" id="KAF7333678.1"/>
    </source>
</evidence>
<evidence type="ECO:0000256" key="1">
    <source>
        <dbReference type="SAM" id="MobiDB-lite"/>
    </source>
</evidence>
<sequence length="557" mass="59135">MSLLVILFQVLRVACQVAFPSWNLTLTASSVERVSLAGAALDVTIDRLSPDGLFDAEGAAALGLAGNLYSQMVEFDIATNQTKYQSILEEYFQLVEPLRTNFSDTYVGDELWTVRFIPLLYTLDSNVTARSFGHAAAKAYMAYNNSVFLQYAIQSWWFGSGRTISASDIAAGKIAGKKFTLATACGNVTMTGGTYWNNDSADANVAGVGTGYFLVLSALLAEATSDSLYLEAANQSADFIRLHLYDALDIVQQYISTASGTGCQLVTDTIAPTNSGLMMEGLSILHSITNDTSTQNLLGDLIVAVIPNTGWQGNNGIVNPGDMNLLQGLGTVYARNSVNATLRQYVGDYIAVQFNAVTNLATSSGTNIYGSSWTGPPSDIFSGSNQTIALGALISAIRLETTPSSPTTPSTSTSSPVTSQSRSRHLGAILGGTFGALAFVVILTVTWIIHRQHSRILAPILTLFGRVSEVTPFTAEPSVVTSSSSQNTGLGQREKRGDYSEPPHPAVDTAQGIRLPNIDPRPIVVKPNSNAVLPHGTAGPNIEPSVAEGRRDVTGVP</sequence>
<dbReference type="AlphaFoldDB" id="A0A8H6X3B8"/>
<keyword evidence="2" id="KW-0472">Membrane</keyword>
<dbReference type="Gene3D" id="1.50.10.20">
    <property type="match status" value="1"/>
</dbReference>
<protein>
    <submittedName>
        <fullName evidence="4">Glycoside hydrolase family 76 protein</fullName>
    </submittedName>
</protein>
<dbReference type="Proteomes" id="UP000623467">
    <property type="component" value="Unassembled WGS sequence"/>
</dbReference>
<feature type="compositionally biased region" description="Basic and acidic residues" evidence="1">
    <location>
        <begin position="492"/>
        <end position="501"/>
    </location>
</feature>
<evidence type="ECO:0000313" key="5">
    <source>
        <dbReference type="Proteomes" id="UP000623467"/>
    </source>
</evidence>
<dbReference type="GO" id="GO:0005975">
    <property type="term" value="P:carbohydrate metabolic process"/>
    <property type="evidence" value="ECO:0007669"/>
    <property type="project" value="InterPro"/>
</dbReference>
<gene>
    <name evidence="4" type="ORF">MSAN_02410900</name>
</gene>
<keyword evidence="3" id="KW-0732">Signal</keyword>
<feature type="compositionally biased region" description="Low complexity" evidence="1">
    <location>
        <begin position="401"/>
        <end position="419"/>
    </location>
</feature>
<proteinExistence type="predicted"/>
<feature type="region of interest" description="Disordered" evidence="1">
    <location>
        <begin position="401"/>
        <end position="420"/>
    </location>
</feature>
<keyword evidence="2" id="KW-0812">Transmembrane</keyword>
<dbReference type="InterPro" id="IPR008928">
    <property type="entry name" value="6-hairpin_glycosidase_sf"/>
</dbReference>
<feature type="signal peptide" evidence="3">
    <location>
        <begin position="1"/>
        <end position="15"/>
    </location>
</feature>
<dbReference type="Pfam" id="PF03663">
    <property type="entry name" value="Glyco_hydro_76"/>
    <property type="match status" value="1"/>
</dbReference>
<reference evidence="4" key="1">
    <citation type="submission" date="2020-05" db="EMBL/GenBank/DDBJ databases">
        <title>Mycena genomes resolve the evolution of fungal bioluminescence.</title>
        <authorList>
            <person name="Tsai I.J."/>
        </authorList>
    </citation>
    <scope>NUCLEOTIDE SEQUENCE</scope>
    <source>
        <strain evidence="4">160909Yilan</strain>
    </source>
</reference>
<keyword evidence="5" id="KW-1185">Reference proteome</keyword>
<accession>A0A8H6X3B8</accession>
<feature type="region of interest" description="Disordered" evidence="1">
    <location>
        <begin position="475"/>
        <end position="557"/>
    </location>
</feature>
<keyword evidence="2" id="KW-1133">Transmembrane helix</keyword>